<comment type="caution">
    <text evidence="1">The sequence shown here is derived from an EMBL/GenBank/DDBJ whole genome shotgun (WGS) entry which is preliminary data.</text>
</comment>
<dbReference type="NCBIfam" id="TIGR02548">
    <property type="entry name" value="casB_cse2"/>
    <property type="match status" value="1"/>
</dbReference>
<dbReference type="STRING" id="1423754.FC39_GL001412"/>
<evidence type="ECO:0000313" key="1">
    <source>
        <dbReference type="EMBL" id="KRM38172.1"/>
    </source>
</evidence>
<sequence length="199" mass="22262">MVSNINKATVKIIKRLYNNGSLDKATLAALRSTTDITDKRAEKVWPLFFDGVDESIVLSRDGQPTHAEKAIYTTLHCYAIFQQGTEELVYAASGENQKGVTFFNALKQIGDKDSDAKAALDRRVSAILASTNTAAVINSLVHLVQILKGKKLNLQVDFGKLAQDLYWFQSNPESARKVALNWGRDYYWNVYTLENKGEK</sequence>
<dbReference type="CDD" id="cd09731">
    <property type="entry name" value="Cse2_I-E"/>
    <property type="match status" value="1"/>
</dbReference>
<dbReference type="Pfam" id="PF09485">
    <property type="entry name" value="CRISPR_Cse2"/>
    <property type="match status" value="1"/>
</dbReference>
<dbReference type="InterPro" id="IPR038287">
    <property type="entry name" value="Cse2_sf"/>
</dbReference>
<reference evidence="1 2" key="1">
    <citation type="journal article" date="2015" name="Genome Announc.">
        <title>Expanding the biotechnology potential of lactobacilli through comparative genomics of 213 strains and associated genera.</title>
        <authorList>
            <person name="Sun Z."/>
            <person name="Harris H.M."/>
            <person name="McCann A."/>
            <person name="Guo C."/>
            <person name="Argimon S."/>
            <person name="Zhang W."/>
            <person name="Yang X."/>
            <person name="Jeffery I.B."/>
            <person name="Cooney J.C."/>
            <person name="Kagawa T.F."/>
            <person name="Liu W."/>
            <person name="Song Y."/>
            <person name="Salvetti E."/>
            <person name="Wrobel A."/>
            <person name="Rasinkangas P."/>
            <person name="Parkhill J."/>
            <person name="Rea M.C."/>
            <person name="O'Sullivan O."/>
            <person name="Ritari J."/>
            <person name="Douillard F.P."/>
            <person name="Paul Ross R."/>
            <person name="Yang R."/>
            <person name="Briner A.E."/>
            <person name="Felis G.E."/>
            <person name="de Vos W.M."/>
            <person name="Barrangou R."/>
            <person name="Klaenhammer T.R."/>
            <person name="Caufield P.W."/>
            <person name="Cui Y."/>
            <person name="Zhang H."/>
            <person name="O'Toole P.W."/>
        </authorList>
    </citation>
    <scope>NUCLEOTIDE SEQUENCE [LARGE SCALE GENOMIC DNA]</scope>
    <source>
        <strain evidence="1 2">DSM 5661</strain>
    </source>
</reference>
<dbReference type="EMBL" id="AZGI01000051">
    <property type="protein sequence ID" value="KRM38172.1"/>
    <property type="molecule type" value="Genomic_DNA"/>
</dbReference>
<dbReference type="OrthoDB" id="1753036at2"/>
<dbReference type="PATRIC" id="fig|1423754.3.peg.1453"/>
<protein>
    <submittedName>
        <fullName evidence="1">CRISPR-associated protein, cse2</fullName>
    </submittedName>
</protein>
<keyword evidence="2" id="KW-1185">Reference proteome</keyword>
<accession>A0A0R1YGP2</accession>
<dbReference type="InterPro" id="IPR013382">
    <property type="entry name" value="CRISPR-assoc_prot_Cse2"/>
</dbReference>
<proteinExistence type="predicted"/>
<evidence type="ECO:0000313" key="2">
    <source>
        <dbReference type="Proteomes" id="UP000051223"/>
    </source>
</evidence>
<dbReference type="Proteomes" id="UP000051223">
    <property type="component" value="Unassembled WGS sequence"/>
</dbReference>
<dbReference type="Gene3D" id="1.10.520.40">
    <property type="entry name" value="CRISPR-associated protein Cse2"/>
    <property type="match status" value="1"/>
</dbReference>
<organism evidence="1 2">
    <name type="scientific">Lactobacillus hamsteri DSM 5661 = JCM 6256</name>
    <dbReference type="NCBI Taxonomy" id="1423754"/>
    <lineage>
        <taxon>Bacteria</taxon>
        <taxon>Bacillati</taxon>
        <taxon>Bacillota</taxon>
        <taxon>Bacilli</taxon>
        <taxon>Lactobacillales</taxon>
        <taxon>Lactobacillaceae</taxon>
        <taxon>Lactobacillus</taxon>
    </lineage>
</organism>
<dbReference type="RefSeq" id="WP_025080867.1">
    <property type="nucleotide sequence ID" value="NZ_AZGI01000051.1"/>
</dbReference>
<dbReference type="eggNOG" id="ENOG5032UPV">
    <property type="taxonomic scope" value="Bacteria"/>
</dbReference>
<name>A0A0R1YGP2_9LACO</name>
<dbReference type="AlphaFoldDB" id="A0A0R1YGP2"/>
<gene>
    <name evidence="1" type="ORF">FC39_GL001412</name>
</gene>